<protein>
    <submittedName>
        <fullName evidence="2">Uncharacterized protein</fullName>
    </submittedName>
</protein>
<reference evidence="2 3" key="1">
    <citation type="submission" date="2012-05" db="EMBL/GenBank/DDBJ databases">
        <title>Recombination and specialization in a pathogen metapopulation.</title>
        <authorList>
            <person name="Gardiner A."/>
            <person name="Kemen E."/>
            <person name="Schultz-Larsen T."/>
            <person name="MacLean D."/>
            <person name="Van Oosterhout C."/>
            <person name="Jones J.D.G."/>
        </authorList>
    </citation>
    <scope>NUCLEOTIDE SEQUENCE [LARGE SCALE GENOMIC DNA]</scope>
    <source>
        <strain evidence="2 3">Ac Nc2</strain>
    </source>
</reference>
<evidence type="ECO:0000313" key="3">
    <source>
        <dbReference type="Proteomes" id="UP000053237"/>
    </source>
</evidence>
<evidence type="ECO:0000313" key="2">
    <source>
        <dbReference type="EMBL" id="CCI46805.1"/>
    </source>
</evidence>
<feature type="transmembrane region" description="Helical" evidence="1">
    <location>
        <begin position="28"/>
        <end position="47"/>
    </location>
</feature>
<keyword evidence="1" id="KW-0812">Transmembrane</keyword>
<proteinExistence type="predicted"/>
<dbReference type="InParanoid" id="A0A024GJ54"/>
<accession>A0A024GJ54</accession>
<dbReference type="AlphaFoldDB" id="A0A024GJ54"/>
<gene>
    <name evidence="2" type="ORF">BN9_077600</name>
</gene>
<name>A0A024GJ54_9STRA</name>
<evidence type="ECO:0000256" key="1">
    <source>
        <dbReference type="SAM" id="Phobius"/>
    </source>
</evidence>
<dbReference type="Proteomes" id="UP000053237">
    <property type="component" value="Unassembled WGS sequence"/>
</dbReference>
<keyword evidence="1" id="KW-0472">Membrane</keyword>
<dbReference type="OrthoDB" id="122216at2759"/>
<keyword evidence="3" id="KW-1185">Reference proteome</keyword>
<keyword evidence="1" id="KW-1133">Transmembrane helix</keyword>
<organism evidence="2 3">
    <name type="scientific">Albugo candida</name>
    <dbReference type="NCBI Taxonomy" id="65357"/>
    <lineage>
        <taxon>Eukaryota</taxon>
        <taxon>Sar</taxon>
        <taxon>Stramenopiles</taxon>
        <taxon>Oomycota</taxon>
        <taxon>Peronosporomycetes</taxon>
        <taxon>Albuginales</taxon>
        <taxon>Albuginaceae</taxon>
        <taxon>Albugo</taxon>
    </lineage>
</organism>
<dbReference type="EMBL" id="CAIX01000141">
    <property type="protein sequence ID" value="CCI46805.1"/>
    <property type="molecule type" value="Genomic_DNA"/>
</dbReference>
<comment type="caution">
    <text evidence="2">The sequence shown here is derived from an EMBL/GenBank/DDBJ whole genome shotgun (WGS) entry which is preliminary data.</text>
</comment>
<sequence length="231" mass="25247">MGAYISIVNDTPDPWKCKVSSDDVSIKIGVIIAAAVSLMGAIISVFAKTWPFILSEKIVVAGMNQPKLLVLGKLTEIGGNTLSVLGTGSSLGMLVVRTLEEEYASQGYVTLTPGSHHAWGKMSPLLWRQATCVRTFELNGTVVRTETVHMRPIFSRRPGRWSKNESIGYWTEKKGTKTQDVVIVVADHPQEDNRTVHGNVTITAAQIEAVLSELKKNNRTSLTVSDDKLGR</sequence>